<dbReference type="PANTHER" id="PTHR44307:SF2">
    <property type="entry name" value="PHOSPHOETHANOLAMINE METHYLTRANSFERASE ISOFORM X1"/>
    <property type="match status" value="1"/>
</dbReference>
<dbReference type="GO" id="GO:0000234">
    <property type="term" value="F:phosphoethanolamine N-methyltransferase activity"/>
    <property type="evidence" value="ECO:0007669"/>
    <property type="project" value="UniProtKB-EC"/>
</dbReference>
<dbReference type="EMBL" id="CAQQ02017129">
    <property type="status" value="NOT_ANNOTATED_CDS"/>
    <property type="molecule type" value="Genomic_DNA"/>
</dbReference>
<dbReference type="Gene3D" id="3.40.50.150">
    <property type="entry name" value="Vaccinia Virus protein VP39"/>
    <property type="match status" value="1"/>
</dbReference>
<reference evidence="10" key="1">
    <citation type="submission" date="2013-02" db="EMBL/GenBank/DDBJ databases">
        <authorList>
            <person name="Hughes D."/>
        </authorList>
    </citation>
    <scope>NUCLEOTIDE SEQUENCE</scope>
    <source>
        <strain>Durham</strain>
        <strain evidence="10">NC isolate 2 -- Noor lab</strain>
    </source>
</reference>
<evidence type="ECO:0000256" key="3">
    <source>
        <dbReference type="ARBA" id="ARBA00022603"/>
    </source>
</evidence>
<comment type="catalytic activity">
    <reaction evidence="7">
        <text>N-methylethanolamine phosphate + S-adenosyl-L-methionine = N,N-dimethylethanolamine phosphate + S-adenosyl-L-homocysteine + H(+)</text>
        <dbReference type="Rhea" id="RHEA:25321"/>
        <dbReference type="ChEBI" id="CHEBI:15378"/>
        <dbReference type="ChEBI" id="CHEBI:57781"/>
        <dbReference type="ChEBI" id="CHEBI:57856"/>
        <dbReference type="ChEBI" id="CHEBI:58641"/>
        <dbReference type="ChEBI" id="CHEBI:59789"/>
        <dbReference type="EC" id="2.1.1.103"/>
    </reaction>
    <physiologicalReaction direction="left-to-right" evidence="7">
        <dbReference type="Rhea" id="RHEA:25322"/>
    </physiologicalReaction>
</comment>
<evidence type="ECO:0000313" key="9">
    <source>
        <dbReference type="EnsemblMetazoa" id="MESCA001718-PA"/>
    </source>
</evidence>
<dbReference type="PANTHER" id="PTHR44307">
    <property type="entry name" value="PHOSPHOETHANOLAMINE METHYLTRANSFERASE"/>
    <property type="match status" value="1"/>
</dbReference>
<comment type="pathway">
    <text evidence="1">Phospholipid metabolism; phosphatidylcholine biosynthesis.</text>
</comment>
<dbReference type="InterPro" id="IPR025714">
    <property type="entry name" value="Methyltranfer_dom"/>
</dbReference>
<dbReference type="AlphaFoldDB" id="T1GEF6"/>
<keyword evidence="4" id="KW-0808">Transferase</keyword>
<keyword evidence="3" id="KW-0489">Methyltransferase</keyword>
<dbReference type="Pfam" id="PF13847">
    <property type="entry name" value="Methyltransf_31"/>
    <property type="match status" value="1"/>
</dbReference>
<evidence type="ECO:0000256" key="7">
    <source>
        <dbReference type="ARBA" id="ARBA00047841"/>
    </source>
</evidence>
<proteinExistence type="predicted"/>
<evidence type="ECO:0000256" key="4">
    <source>
        <dbReference type="ARBA" id="ARBA00022679"/>
    </source>
</evidence>
<sequence>MPTLTQSVETQKFLDTVQYSHKGIHKYELIFGDGFISTGGLTTTQHLCEKYLDGKLPENPRILDVGCGIGGGSVYLADRYNATVVGIDLGTNVINICNERYANKKNVSFSVQDALFSEYKAGEFDMIYSRDAFIHVAEKEKLFKLFYKWLKPGGIVFISDYCCGEEEVLTDAFKAYVAQRNYSLTTWQNYEQFLRNAGFTAKGENVTEWFRSILQMEKDRLLEPKMKAKFLETYSVDEMEGLIAGWDEKLVTTTQGNHIWAVFFAVKE</sequence>
<keyword evidence="10" id="KW-1185">Reference proteome</keyword>
<dbReference type="OMA" id="WTRKIKD"/>
<dbReference type="EnsemblMetazoa" id="MESCA001718-RA">
    <property type="protein sequence ID" value="MESCA001718-PA"/>
    <property type="gene ID" value="MESCA001718"/>
</dbReference>
<organism evidence="9 10">
    <name type="scientific">Megaselia scalaris</name>
    <name type="common">Humpbacked fly</name>
    <name type="synonym">Phora scalaris</name>
    <dbReference type="NCBI Taxonomy" id="36166"/>
    <lineage>
        <taxon>Eukaryota</taxon>
        <taxon>Metazoa</taxon>
        <taxon>Ecdysozoa</taxon>
        <taxon>Arthropoda</taxon>
        <taxon>Hexapoda</taxon>
        <taxon>Insecta</taxon>
        <taxon>Pterygota</taxon>
        <taxon>Neoptera</taxon>
        <taxon>Endopterygota</taxon>
        <taxon>Diptera</taxon>
        <taxon>Brachycera</taxon>
        <taxon>Muscomorpha</taxon>
        <taxon>Platypezoidea</taxon>
        <taxon>Phoridae</taxon>
        <taxon>Megaseliini</taxon>
        <taxon>Megaselia</taxon>
    </lineage>
</organism>
<feature type="domain" description="Methyltransferase" evidence="8">
    <location>
        <begin position="59"/>
        <end position="198"/>
    </location>
</feature>
<dbReference type="Proteomes" id="UP000015102">
    <property type="component" value="Unassembled WGS sequence"/>
</dbReference>
<evidence type="ECO:0000259" key="8">
    <source>
        <dbReference type="Pfam" id="PF13847"/>
    </source>
</evidence>
<dbReference type="InterPro" id="IPR029063">
    <property type="entry name" value="SAM-dependent_MTases_sf"/>
</dbReference>
<comment type="catalytic activity">
    <reaction evidence="6">
        <text>N,N-dimethylethanolamine phosphate + S-adenosyl-L-methionine = phosphocholine + S-adenosyl-L-homocysteine + H(+)</text>
        <dbReference type="Rhea" id="RHEA:25325"/>
        <dbReference type="ChEBI" id="CHEBI:15378"/>
        <dbReference type="ChEBI" id="CHEBI:57856"/>
        <dbReference type="ChEBI" id="CHEBI:58641"/>
        <dbReference type="ChEBI" id="CHEBI:59789"/>
        <dbReference type="ChEBI" id="CHEBI:295975"/>
        <dbReference type="EC" id="2.1.1.103"/>
    </reaction>
    <physiologicalReaction direction="left-to-right" evidence="6">
        <dbReference type="Rhea" id="RHEA:25326"/>
    </physiologicalReaction>
</comment>
<comment type="pathway">
    <text evidence="2">Lipid metabolism.</text>
</comment>
<dbReference type="EC" id="2.1.1.103" evidence="5"/>
<evidence type="ECO:0000256" key="1">
    <source>
        <dbReference type="ARBA" id="ARBA00004969"/>
    </source>
</evidence>
<dbReference type="HOGENOM" id="CLU_039068_7_0_1"/>
<evidence type="ECO:0000313" key="10">
    <source>
        <dbReference type="Proteomes" id="UP000015102"/>
    </source>
</evidence>
<dbReference type="STRING" id="36166.T1GEF6"/>
<dbReference type="SUPFAM" id="SSF53335">
    <property type="entry name" value="S-adenosyl-L-methionine-dependent methyltransferases"/>
    <property type="match status" value="1"/>
</dbReference>
<evidence type="ECO:0000256" key="5">
    <source>
        <dbReference type="ARBA" id="ARBA00035674"/>
    </source>
</evidence>
<dbReference type="CDD" id="cd02440">
    <property type="entry name" value="AdoMet_MTases"/>
    <property type="match status" value="1"/>
</dbReference>
<name>T1GEF6_MEGSC</name>
<protein>
    <recommendedName>
        <fullName evidence="5">phosphoethanolamine N-methyltransferase</fullName>
        <ecNumber evidence="5">2.1.1.103</ecNumber>
    </recommendedName>
</protein>
<dbReference type="GO" id="GO:0032259">
    <property type="term" value="P:methylation"/>
    <property type="evidence" value="ECO:0007669"/>
    <property type="project" value="UniProtKB-KW"/>
</dbReference>
<reference evidence="9" key="2">
    <citation type="submission" date="2015-06" db="UniProtKB">
        <authorList>
            <consortium name="EnsemblMetazoa"/>
        </authorList>
    </citation>
    <scope>IDENTIFICATION</scope>
</reference>
<accession>T1GEF6</accession>
<evidence type="ECO:0000256" key="2">
    <source>
        <dbReference type="ARBA" id="ARBA00005189"/>
    </source>
</evidence>
<evidence type="ECO:0000256" key="6">
    <source>
        <dbReference type="ARBA" id="ARBA00047619"/>
    </source>
</evidence>